<dbReference type="Proteomes" id="UP001359308">
    <property type="component" value="Chromosome"/>
</dbReference>
<protein>
    <submittedName>
        <fullName evidence="1">Uncharacterized protein</fullName>
    </submittedName>
</protein>
<sequence length="71" mass="7878">MVRDSDRRPASVSINGFFPSGDFTRTVAFWEDMVRSIAEFDTFLEQGQLDLVVVVADGGTVRVIIGDVRRG</sequence>
<dbReference type="RefSeq" id="WP_232470529.1">
    <property type="nucleotide sequence ID" value="NZ_CP104311.1"/>
</dbReference>
<gene>
    <name evidence="1" type="ORF">N4J17_10375</name>
</gene>
<proteinExistence type="predicted"/>
<evidence type="ECO:0000313" key="2">
    <source>
        <dbReference type="Proteomes" id="UP001359308"/>
    </source>
</evidence>
<organism evidence="1 2">
    <name type="scientific">Methylococcus capsulatus</name>
    <dbReference type="NCBI Taxonomy" id="414"/>
    <lineage>
        <taxon>Bacteria</taxon>
        <taxon>Pseudomonadati</taxon>
        <taxon>Pseudomonadota</taxon>
        <taxon>Gammaproteobacteria</taxon>
        <taxon>Methylococcales</taxon>
        <taxon>Methylococcaceae</taxon>
        <taxon>Methylococcus</taxon>
    </lineage>
</organism>
<keyword evidence="2" id="KW-1185">Reference proteome</keyword>
<evidence type="ECO:0000313" key="1">
    <source>
        <dbReference type="EMBL" id="WWF00885.1"/>
    </source>
</evidence>
<dbReference type="EMBL" id="CP104311">
    <property type="protein sequence ID" value="WWF00885.1"/>
    <property type="molecule type" value="Genomic_DNA"/>
</dbReference>
<accession>A0ABZ2F299</accession>
<name>A0ABZ2F299_METCP</name>
<reference evidence="1 2" key="1">
    <citation type="submission" date="2022-09" db="EMBL/GenBank/DDBJ databases">
        <authorList>
            <person name="Giprobiosintez L."/>
        </authorList>
    </citation>
    <scope>NUCLEOTIDE SEQUENCE [LARGE SCALE GENOMIC DNA]</scope>
    <source>
        <strain evidence="2">VKPM-B-12549 (GBS-15)</strain>
    </source>
</reference>